<dbReference type="InterPro" id="IPR050789">
    <property type="entry name" value="Diverse_Enzym_Activities"/>
</dbReference>
<dbReference type="PANTHER" id="PTHR43283">
    <property type="entry name" value="BETA-LACTAMASE-RELATED"/>
    <property type="match status" value="1"/>
</dbReference>
<dbReference type="InterPro" id="IPR012338">
    <property type="entry name" value="Beta-lactam/transpept-like"/>
</dbReference>
<dbReference type="KEGG" id="stac:ABII15_32085"/>
<dbReference type="InterPro" id="IPR001466">
    <property type="entry name" value="Beta-lactam-related"/>
</dbReference>
<dbReference type="EC" id="3.-.-.-" evidence="2"/>
<protein>
    <submittedName>
        <fullName evidence="2">Serine hydrolase</fullName>
        <ecNumber evidence="2">3.-.-.-</ecNumber>
    </submittedName>
</protein>
<dbReference type="AlphaFoldDB" id="A0AAU8J1K4"/>
<feature type="domain" description="Beta-lactamase-related" evidence="1">
    <location>
        <begin position="84"/>
        <end position="395"/>
    </location>
</feature>
<dbReference type="Gene3D" id="3.40.710.10">
    <property type="entry name" value="DD-peptidase/beta-lactamase superfamily"/>
    <property type="match status" value="1"/>
</dbReference>
<name>A0AAU8J1K4_9ACTN</name>
<sequence length="405" mass="43325">MGTGTRRAGGALAIGAAVAGLGAGASWLWRNQAAVAFSRPVNEWAFTHMSAVLPTEPVRRASAPRPLPFEPGLRGFTYEHQGVRRTLAELHARTHTTGFAVLHRGALVHEEYPGRFASPRARFQLFSLTKSVTSLLIGIALEEGTVGALDDKVVSYLPELAGSAYDGPTVEDLLHMSSGVEFTEDYADPESSFARFERAVSGGGSLLGLVRSLPRAAEPGGTFNYSTVDSQVLGWVLEAAAGTTLAQYAHSRLWSRIGTERDAYYFLTRSRPRTALGGGSLNAAVRDMARVGLVMARGGELDGRRIVPAAWVGRSRGAGLAHLAPGALGADLPRHYGYANQWWTLEGERRSFTGIGIHGQYLWVDPDADVVVVKTSAWNTAEDEDRDAETVAALTALVARLEAGA</sequence>
<reference evidence="2" key="1">
    <citation type="submission" date="2024-06" db="EMBL/GenBank/DDBJ databases">
        <title>Streptomyces sp. strain HUAS MG91 genome sequences.</title>
        <authorList>
            <person name="Mo P."/>
        </authorList>
    </citation>
    <scope>NUCLEOTIDE SEQUENCE</scope>
    <source>
        <strain evidence="2">HUAS MG91</strain>
    </source>
</reference>
<dbReference type="EMBL" id="CP159534">
    <property type="protein sequence ID" value="XCJ74329.1"/>
    <property type="molecule type" value="Genomic_DNA"/>
</dbReference>
<evidence type="ECO:0000259" key="1">
    <source>
        <dbReference type="Pfam" id="PF00144"/>
    </source>
</evidence>
<dbReference type="SUPFAM" id="SSF56601">
    <property type="entry name" value="beta-lactamase/transpeptidase-like"/>
    <property type="match status" value="1"/>
</dbReference>
<dbReference type="Pfam" id="PF00144">
    <property type="entry name" value="Beta-lactamase"/>
    <property type="match status" value="1"/>
</dbReference>
<dbReference type="GO" id="GO:0016787">
    <property type="term" value="F:hydrolase activity"/>
    <property type="evidence" value="ECO:0007669"/>
    <property type="project" value="UniProtKB-KW"/>
</dbReference>
<accession>A0AAU8J1K4</accession>
<dbReference type="PANTHER" id="PTHR43283:SF14">
    <property type="entry name" value="BLL8153 PROTEIN"/>
    <property type="match status" value="1"/>
</dbReference>
<organism evidence="2">
    <name type="scientific">Streptomyces tabacisoli</name>
    <dbReference type="NCBI Taxonomy" id="3156398"/>
    <lineage>
        <taxon>Bacteria</taxon>
        <taxon>Bacillati</taxon>
        <taxon>Actinomycetota</taxon>
        <taxon>Actinomycetes</taxon>
        <taxon>Kitasatosporales</taxon>
        <taxon>Streptomycetaceae</taxon>
        <taxon>Streptomyces</taxon>
    </lineage>
</organism>
<evidence type="ECO:0000313" key="2">
    <source>
        <dbReference type="EMBL" id="XCJ74329.1"/>
    </source>
</evidence>
<proteinExistence type="predicted"/>
<gene>
    <name evidence="2" type="ORF">ABII15_32085</name>
</gene>
<keyword evidence="2" id="KW-0378">Hydrolase</keyword>
<dbReference type="RefSeq" id="WP_353945773.1">
    <property type="nucleotide sequence ID" value="NZ_CP159534.1"/>
</dbReference>